<dbReference type="Proteomes" id="UP000552038">
    <property type="component" value="Unassembled WGS sequence"/>
</dbReference>
<accession>A0AAP7A4J1</accession>
<protein>
    <submittedName>
        <fullName evidence="1">Uncharacterized protein</fullName>
    </submittedName>
</protein>
<dbReference type="EMBL" id="JABFOR010000078">
    <property type="protein sequence ID" value="NOJ74105.1"/>
    <property type="molecule type" value="Genomic_DNA"/>
</dbReference>
<organism evidence="1 2">
    <name type="scientific">Paenibacillus alvei</name>
    <name type="common">Bacillus alvei</name>
    <dbReference type="NCBI Taxonomy" id="44250"/>
    <lineage>
        <taxon>Bacteria</taxon>
        <taxon>Bacillati</taxon>
        <taxon>Bacillota</taxon>
        <taxon>Bacilli</taxon>
        <taxon>Bacillales</taxon>
        <taxon>Paenibacillaceae</taxon>
        <taxon>Paenibacillus</taxon>
    </lineage>
</organism>
<dbReference type="AlphaFoldDB" id="A0AAP7A4J1"/>
<name>A0AAP7A4J1_PAEAL</name>
<evidence type="ECO:0000313" key="2">
    <source>
        <dbReference type="Proteomes" id="UP000552038"/>
    </source>
</evidence>
<proteinExistence type="predicted"/>
<reference evidence="1 2" key="1">
    <citation type="submission" date="2020-05" db="EMBL/GenBank/DDBJ databases">
        <title>Whole genome sequencing and identification of novel metabolites from Paenibacillus alvei strain JR949.</title>
        <authorList>
            <person name="Rajendhran J."/>
            <person name="Sree Pranav P."/>
            <person name="Mahalakshmi B."/>
            <person name="Karthikeyan R."/>
        </authorList>
    </citation>
    <scope>NUCLEOTIDE SEQUENCE [LARGE SCALE GENOMIC DNA]</scope>
    <source>
        <strain evidence="1 2">JR949</strain>
    </source>
</reference>
<comment type="caution">
    <text evidence="1">The sequence shown here is derived from an EMBL/GenBank/DDBJ whole genome shotgun (WGS) entry which is preliminary data.</text>
</comment>
<dbReference type="RefSeq" id="WP_171420000.1">
    <property type="nucleotide sequence ID" value="NZ_JABFOR010000078.1"/>
</dbReference>
<evidence type="ECO:0000313" key="1">
    <source>
        <dbReference type="EMBL" id="NOJ74105.1"/>
    </source>
</evidence>
<sequence length="84" mass="9950">MTFEELKSVMHPDDIHELELKLRQGEIAKSAISQWKHFYSFEFLLNTKYGRMLIAGYYTQHGLNYTCATRVGQLEMFLEWAKSE</sequence>
<gene>
    <name evidence="1" type="ORF">HMI46_26715</name>
</gene>